<evidence type="ECO:0000313" key="19">
    <source>
        <dbReference type="Proteomes" id="UP001596103"/>
    </source>
</evidence>
<dbReference type="InterPro" id="IPR050968">
    <property type="entry name" value="Cytochrome_c_oxidase_bac_sub4"/>
</dbReference>
<evidence type="ECO:0000256" key="9">
    <source>
        <dbReference type="ARBA" id="ARBA00022989"/>
    </source>
</evidence>
<feature type="transmembrane region" description="Helical" evidence="17">
    <location>
        <begin position="77"/>
        <end position="96"/>
    </location>
</feature>
<evidence type="ECO:0000256" key="2">
    <source>
        <dbReference type="ARBA" id="ARBA00008079"/>
    </source>
</evidence>
<keyword evidence="8" id="KW-0249">Electron transport</keyword>
<evidence type="ECO:0000256" key="1">
    <source>
        <dbReference type="ARBA" id="ARBA00004651"/>
    </source>
</evidence>
<evidence type="ECO:0000256" key="12">
    <source>
        <dbReference type="ARBA" id="ARBA00025694"/>
    </source>
</evidence>
<dbReference type="PANTHER" id="PTHR36835:SF1">
    <property type="entry name" value="CYTOCHROME BO(3) UBIQUINOL OXIDASE SUBUNIT 4"/>
    <property type="match status" value="1"/>
</dbReference>
<dbReference type="Proteomes" id="UP001596103">
    <property type="component" value="Unassembled WGS sequence"/>
</dbReference>
<dbReference type="NCBIfam" id="TIGR02847">
    <property type="entry name" value="CyoD"/>
    <property type="match status" value="1"/>
</dbReference>
<keyword evidence="19" id="KW-1185">Reference proteome</keyword>
<comment type="function">
    <text evidence="12">Cytochrome bo(3) ubiquinol terminal oxidase is the component of the aerobic respiratory chain of E.coli that predominates when cells are grown at high aeration. Has proton pump activity across the membrane in addition to electron transfer, pumping 2 protons/electron.</text>
</comment>
<comment type="subcellular location">
    <subcellularLocation>
        <location evidence="1">Cell membrane</location>
        <topology evidence="1">Multi-pass membrane protein</topology>
    </subcellularLocation>
</comment>
<comment type="caution">
    <text evidence="18">The sequence shown here is derived from an EMBL/GenBank/DDBJ whole genome shotgun (WGS) entry which is preliminary data.</text>
</comment>
<gene>
    <name evidence="18" type="primary">cyoD</name>
    <name evidence="18" type="ORF">ACFPTO_24575</name>
</gene>
<dbReference type="InterPro" id="IPR005171">
    <property type="entry name" value="Cyt_c_oxidase_su4_prok"/>
</dbReference>
<dbReference type="Pfam" id="PF03626">
    <property type="entry name" value="COX4_pro"/>
    <property type="match status" value="1"/>
</dbReference>
<keyword evidence="11 17" id="KW-0472">Membrane</keyword>
<feature type="transmembrane region" description="Helical" evidence="17">
    <location>
        <begin position="43"/>
        <end position="65"/>
    </location>
</feature>
<evidence type="ECO:0000256" key="3">
    <source>
        <dbReference type="ARBA" id="ARBA00011700"/>
    </source>
</evidence>
<evidence type="ECO:0000256" key="14">
    <source>
        <dbReference type="ARBA" id="ARBA00030211"/>
    </source>
</evidence>
<reference evidence="19" key="1">
    <citation type="journal article" date="2019" name="Int. J. Syst. Evol. Microbiol.">
        <title>The Global Catalogue of Microorganisms (GCM) 10K type strain sequencing project: providing services to taxonomists for standard genome sequencing and annotation.</title>
        <authorList>
            <consortium name="The Broad Institute Genomics Platform"/>
            <consortium name="The Broad Institute Genome Sequencing Center for Infectious Disease"/>
            <person name="Wu L."/>
            <person name="Ma J."/>
        </authorList>
    </citation>
    <scope>NUCLEOTIDE SEQUENCE [LARGE SCALE GENOMIC DNA]</scope>
    <source>
        <strain evidence="19">CCUG 56042</strain>
    </source>
</reference>
<sequence>MAHSHSQAHGSTGSYILGFILSVILTAAAFGVVWYGALDSGSALAVLAVLAFVQVIVQLVFFLHLNSGPGRGMNMISLGYTVVAAAFLIFGTVWVMNNVAMHMMSR</sequence>
<dbReference type="RefSeq" id="WP_377715601.1">
    <property type="nucleotide sequence ID" value="NZ_JBHSMP010000044.1"/>
</dbReference>
<feature type="transmembrane region" description="Helical" evidence="17">
    <location>
        <begin position="12"/>
        <end position="37"/>
    </location>
</feature>
<proteinExistence type="inferred from homology"/>
<accession>A0ABW0JFQ4</accession>
<evidence type="ECO:0000256" key="10">
    <source>
        <dbReference type="ARBA" id="ARBA00023002"/>
    </source>
</evidence>
<evidence type="ECO:0000256" key="15">
    <source>
        <dbReference type="ARBA" id="ARBA00031887"/>
    </source>
</evidence>
<evidence type="ECO:0000256" key="6">
    <source>
        <dbReference type="ARBA" id="ARBA00022475"/>
    </source>
</evidence>
<comment type="subunit">
    <text evidence="3">Heterooctamer of two A chains, two B chains, two C chains and two D chains.</text>
</comment>
<comment type="similarity">
    <text evidence="2">Belongs to the cytochrome c oxidase bacterial subunit 4 family.</text>
</comment>
<keyword evidence="10" id="KW-0560">Oxidoreductase</keyword>
<keyword evidence="9 17" id="KW-1133">Transmembrane helix</keyword>
<dbReference type="InterPro" id="IPR014210">
    <property type="entry name" value="Cyt_o_ubiqinol_oxidase_su4"/>
</dbReference>
<evidence type="ECO:0000256" key="8">
    <source>
        <dbReference type="ARBA" id="ARBA00022982"/>
    </source>
</evidence>
<evidence type="ECO:0000256" key="13">
    <source>
        <dbReference type="ARBA" id="ARBA00030071"/>
    </source>
</evidence>
<evidence type="ECO:0000256" key="4">
    <source>
        <dbReference type="ARBA" id="ARBA00014689"/>
    </source>
</evidence>
<organism evidence="18 19">
    <name type="scientific">Paraburkholderia denitrificans</name>
    <dbReference type="NCBI Taxonomy" id="694025"/>
    <lineage>
        <taxon>Bacteria</taxon>
        <taxon>Pseudomonadati</taxon>
        <taxon>Pseudomonadota</taxon>
        <taxon>Betaproteobacteria</taxon>
        <taxon>Burkholderiales</taxon>
        <taxon>Burkholderiaceae</taxon>
        <taxon>Paraburkholderia</taxon>
    </lineage>
</organism>
<evidence type="ECO:0000256" key="5">
    <source>
        <dbReference type="ARBA" id="ARBA00022448"/>
    </source>
</evidence>
<name>A0ABW0JFQ4_9BURK</name>
<dbReference type="PANTHER" id="PTHR36835">
    <property type="entry name" value="CYTOCHROME BO(3) UBIQUINOL OXIDASE SUBUNIT 4"/>
    <property type="match status" value="1"/>
</dbReference>
<keyword evidence="7 17" id="KW-0812">Transmembrane</keyword>
<evidence type="ECO:0000313" key="18">
    <source>
        <dbReference type="EMBL" id="MFC5431944.1"/>
    </source>
</evidence>
<keyword evidence="6" id="KW-1003">Cell membrane</keyword>
<evidence type="ECO:0000256" key="16">
    <source>
        <dbReference type="ARBA" id="ARBA00032185"/>
    </source>
</evidence>
<dbReference type="EMBL" id="JBHSMP010000044">
    <property type="protein sequence ID" value="MFC5431944.1"/>
    <property type="molecule type" value="Genomic_DNA"/>
</dbReference>
<evidence type="ECO:0000256" key="11">
    <source>
        <dbReference type="ARBA" id="ARBA00023136"/>
    </source>
</evidence>
<keyword evidence="5" id="KW-0813">Transport</keyword>
<evidence type="ECO:0000256" key="7">
    <source>
        <dbReference type="ARBA" id="ARBA00022692"/>
    </source>
</evidence>
<protein>
    <recommendedName>
        <fullName evidence="4">Cytochrome bo(3) ubiquinol oxidase subunit 4</fullName>
    </recommendedName>
    <alternativeName>
        <fullName evidence="16">Cytochrome o ubiquinol oxidase subunit 4</fullName>
    </alternativeName>
    <alternativeName>
        <fullName evidence="13">Oxidase bo(3) subunit 4</fullName>
    </alternativeName>
    <alternativeName>
        <fullName evidence="14">Ubiquinol oxidase polypeptide IV</fullName>
    </alternativeName>
    <alternativeName>
        <fullName evidence="15">Ubiquinol oxidase subunit 4</fullName>
    </alternativeName>
</protein>
<evidence type="ECO:0000256" key="17">
    <source>
        <dbReference type="SAM" id="Phobius"/>
    </source>
</evidence>